<dbReference type="Gene3D" id="1.10.630.10">
    <property type="entry name" value="Cytochrome P450"/>
    <property type="match status" value="1"/>
</dbReference>
<dbReference type="EMBL" id="QUQM01000003">
    <property type="protein sequence ID" value="KAA8647973.1"/>
    <property type="molecule type" value="Genomic_DNA"/>
</dbReference>
<gene>
    <name evidence="11" type="ORF">ATNIH1004_003855</name>
    <name evidence="12" type="ORF">EYZ11_005654</name>
</gene>
<evidence type="ECO:0008006" key="15">
    <source>
        <dbReference type="Google" id="ProtNLM"/>
    </source>
</evidence>
<organism evidence="12 13">
    <name type="scientific">Aspergillus tanneri</name>
    <dbReference type="NCBI Taxonomy" id="1220188"/>
    <lineage>
        <taxon>Eukaryota</taxon>
        <taxon>Fungi</taxon>
        <taxon>Dikarya</taxon>
        <taxon>Ascomycota</taxon>
        <taxon>Pezizomycotina</taxon>
        <taxon>Eurotiomycetes</taxon>
        <taxon>Eurotiomycetidae</taxon>
        <taxon>Eurotiales</taxon>
        <taxon>Aspergillaceae</taxon>
        <taxon>Aspergillus</taxon>
        <taxon>Aspergillus subgen. Circumdati</taxon>
    </lineage>
</organism>
<comment type="similarity">
    <text evidence="3 10">Belongs to the cytochrome P450 family.</text>
</comment>
<dbReference type="PRINTS" id="PR00465">
    <property type="entry name" value="EP450IV"/>
</dbReference>
<dbReference type="OrthoDB" id="3934656at2759"/>
<dbReference type="SUPFAM" id="SSF48264">
    <property type="entry name" value="Cytochrome P450"/>
    <property type="match status" value="1"/>
</dbReference>
<keyword evidence="13" id="KW-1185">Reference proteome</keyword>
<dbReference type="PANTHER" id="PTHR24305">
    <property type="entry name" value="CYTOCHROME P450"/>
    <property type="match status" value="1"/>
</dbReference>
<evidence type="ECO:0000313" key="13">
    <source>
        <dbReference type="Proteomes" id="UP000308092"/>
    </source>
</evidence>
<comment type="pathway">
    <text evidence="2">Secondary metabolite biosynthesis.</text>
</comment>
<dbReference type="PANTHER" id="PTHR24305:SF175">
    <property type="entry name" value="CYTOCHROME P450 MONOOXYGENASE PKFB"/>
    <property type="match status" value="1"/>
</dbReference>
<evidence type="ECO:0000256" key="8">
    <source>
        <dbReference type="ARBA" id="ARBA00023033"/>
    </source>
</evidence>
<dbReference type="PRINTS" id="PR00385">
    <property type="entry name" value="P450"/>
</dbReference>
<evidence type="ECO:0000256" key="7">
    <source>
        <dbReference type="ARBA" id="ARBA00023004"/>
    </source>
</evidence>
<evidence type="ECO:0000313" key="12">
    <source>
        <dbReference type="EMBL" id="THC94853.1"/>
    </source>
</evidence>
<dbReference type="GO" id="GO:0016705">
    <property type="term" value="F:oxidoreductase activity, acting on paired donors, with incorporation or reduction of molecular oxygen"/>
    <property type="evidence" value="ECO:0007669"/>
    <property type="project" value="InterPro"/>
</dbReference>
<sequence length="515" mass="59524">MILDHFQQVVPSHQLLAAFALGLLIAVGVHVARVYTSLRHIPGPFWASFTNLQRVYWVQTARSHEIHSHVHQGYGDFVRLGPHMVSISDPRLIPVVYPMRAGLPKGNFYRSLMPYSRQGSALPLVFNTRDEALHKQLKKPIAPLFSLSNVLTFEHLVDQTLTVLFSQFDQRFARKQSIPFDLGDWLQFFAFEVMGTMTFSRRYGFLEHGQDAKGLLIAIWNFMKTAAPVTQIPWFDRLWYKNPIAAFFRPTTGMPILNIVRESINQRRERLEKGSQVGSRNEINQDDFLSRFLHIQTNDTSVPPWAVTAWTFSNVIAGSDSTAAVLKTLWYNLLSNPTSKQRLYDELIELERKHVLSRPYPAWREIADQPYLDACVNEAIRLHPPFCLPFERVVPVEGITIAGRFFPGGTVIGMNPWVVNRHRPTFGEDADCWRPDRWLGDKERYRIMEQSILTFGAGRRVCLGKNVAMLELKKLTAALILNYEVTILDPAQYQVENRWFFRQWGLKVQIRRRME</sequence>
<dbReference type="STRING" id="1220188.A0A4S3JHK2"/>
<dbReference type="VEuPathDB" id="FungiDB:EYZ11_005654"/>
<evidence type="ECO:0000256" key="3">
    <source>
        <dbReference type="ARBA" id="ARBA00010617"/>
    </source>
</evidence>
<dbReference type="InterPro" id="IPR001128">
    <property type="entry name" value="Cyt_P450"/>
</dbReference>
<dbReference type="GO" id="GO:0005506">
    <property type="term" value="F:iron ion binding"/>
    <property type="evidence" value="ECO:0007669"/>
    <property type="project" value="InterPro"/>
</dbReference>
<dbReference type="AlphaFoldDB" id="A0A4S3JHK2"/>
<keyword evidence="5 9" id="KW-0479">Metal-binding</keyword>
<evidence type="ECO:0000256" key="4">
    <source>
        <dbReference type="ARBA" id="ARBA00022617"/>
    </source>
</evidence>
<evidence type="ECO:0000313" key="11">
    <source>
        <dbReference type="EMBL" id="KAA8647973.1"/>
    </source>
</evidence>
<keyword evidence="8 10" id="KW-0503">Monooxygenase</keyword>
<dbReference type="GO" id="GO:0020037">
    <property type="term" value="F:heme binding"/>
    <property type="evidence" value="ECO:0007669"/>
    <property type="project" value="InterPro"/>
</dbReference>
<dbReference type="GO" id="GO:0004497">
    <property type="term" value="F:monooxygenase activity"/>
    <property type="evidence" value="ECO:0007669"/>
    <property type="project" value="UniProtKB-KW"/>
</dbReference>
<evidence type="ECO:0000256" key="5">
    <source>
        <dbReference type="ARBA" id="ARBA00022723"/>
    </source>
</evidence>
<dbReference type="EMBL" id="SOSA01000185">
    <property type="protein sequence ID" value="THC94853.1"/>
    <property type="molecule type" value="Genomic_DNA"/>
</dbReference>
<reference evidence="11 14" key="2">
    <citation type="submission" date="2019-08" db="EMBL/GenBank/DDBJ databases">
        <title>The genome sequence of a newly discovered highly antifungal drug resistant Aspergillus species, Aspergillus tanneri NIH 1004.</title>
        <authorList>
            <person name="Mounaud S."/>
            <person name="Singh I."/>
            <person name="Joardar V."/>
            <person name="Pakala S."/>
            <person name="Pakala S."/>
            <person name="Venepally P."/>
            <person name="Chung J.K."/>
            <person name="Losada L."/>
            <person name="Nierman W.C."/>
        </authorList>
    </citation>
    <scope>NUCLEOTIDE SEQUENCE [LARGE SCALE GENOMIC DNA]</scope>
    <source>
        <strain evidence="11 14">NIH1004</strain>
    </source>
</reference>
<dbReference type="Pfam" id="PF00067">
    <property type="entry name" value="p450"/>
    <property type="match status" value="1"/>
</dbReference>
<dbReference type="PROSITE" id="PS00086">
    <property type="entry name" value="CYTOCHROME_P450"/>
    <property type="match status" value="1"/>
</dbReference>
<dbReference type="Proteomes" id="UP000308092">
    <property type="component" value="Unassembled WGS sequence"/>
</dbReference>
<dbReference type="GeneID" id="54326557"/>
<dbReference type="CDD" id="cd11060">
    <property type="entry name" value="CYP57A1-like"/>
    <property type="match status" value="1"/>
</dbReference>
<evidence type="ECO:0000256" key="2">
    <source>
        <dbReference type="ARBA" id="ARBA00005179"/>
    </source>
</evidence>
<dbReference type="InterPro" id="IPR036396">
    <property type="entry name" value="Cyt_P450_sf"/>
</dbReference>
<keyword evidence="4 9" id="KW-0349">Heme</keyword>
<protein>
    <recommendedName>
        <fullName evidence="15">Cytochrome P450 monooxygenase</fullName>
    </recommendedName>
</protein>
<comment type="caution">
    <text evidence="12">The sequence shown here is derived from an EMBL/GenBank/DDBJ whole genome shotgun (WGS) entry which is preliminary data.</text>
</comment>
<proteinExistence type="inferred from homology"/>
<evidence type="ECO:0000256" key="1">
    <source>
        <dbReference type="ARBA" id="ARBA00001971"/>
    </source>
</evidence>
<name>A0A4S3JHK2_9EURO</name>
<evidence type="ECO:0000256" key="9">
    <source>
        <dbReference type="PIRSR" id="PIRSR602403-1"/>
    </source>
</evidence>
<comment type="cofactor">
    <cofactor evidence="1 9">
        <name>heme</name>
        <dbReference type="ChEBI" id="CHEBI:30413"/>
    </cofactor>
</comment>
<evidence type="ECO:0000256" key="6">
    <source>
        <dbReference type="ARBA" id="ARBA00023002"/>
    </source>
</evidence>
<evidence type="ECO:0000256" key="10">
    <source>
        <dbReference type="RuleBase" id="RU000461"/>
    </source>
</evidence>
<dbReference type="InterPro" id="IPR002403">
    <property type="entry name" value="Cyt_P450_E_grp-IV"/>
</dbReference>
<evidence type="ECO:0000313" key="14">
    <source>
        <dbReference type="Proteomes" id="UP000324241"/>
    </source>
</evidence>
<dbReference type="InterPro" id="IPR050121">
    <property type="entry name" value="Cytochrome_P450_monoxygenase"/>
</dbReference>
<feature type="binding site" description="axial binding residue" evidence="9">
    <location>
        <position position="462"/>
    </location>
    <ligand>
        <name>heme</name>
        <dbReference type="ChEBI" id="CHEBI:30413"/>
    </ligand>
    <ligandPart>
        <name>Fe</name>
        <dbReference type="ChEBI" id="CHEBI:18248"/>
    </ligandPart>
</feature>
<dbReference type="RefSeq" id="XP_033427334.1">
    <property type="nucleotide sequence ID" value="XM_033568528.1"/>
</dbReference>
<dbReference type="Proteomes" id="UP000324241">
    <property type="component" value="Unassembled WGS sequence"/>
</dbReference>
<dbReference type="InterPro" id="IPR017972">
    <property type="entry name" value="Cyt_P450_CS"/>
</dbReference>
<keyword evidence="7 9" id="KW-0408">Iron</keyword>
<accession>A0A4S3JHK2</accession>
<keyword evidence="6 10" id="KW-0560">Oxidoreductase</keyword>
<reference evidence="12 13" key="1">
    <citation type="submission" date="2019-03" db="EMBL/GenBank/DDBJ databases">
        <title>The genome sequence of a newly discovered highly antifungal drug resistant Aspergillus species, Aspergillus tanneri NIH 1004.</title>
        <authorList>
            <person name="Mounaud S."/>
            <person name="Singh I."/>
            <person name="Joardar V."/>
            <person name="Pakala S."/>
            <person name="Pakala S."/>
            <person name="Venepally P."/>
            <person name="Hoover J."/>
            <person name="Nierman W."/>
            <person name="Chung J."/>
            <person name="Losada L."/>
        </authorList>
    </citation>
    <scope>NUCLEOTIDE SEQUENCE [LARGE SCALE GENOMIC DNA]</scope>
    <source>
        <strain evidence="12 13">NIH1004</strain>
    </source>
</reference>